<evidence type="ECO:0000256" key="3">
    <source>
        <dbReference type="ARBA" id="ARBA00022553"/>
    </source>
</evidence>
<comment type="caution">
    <text evidence="11">The sequence shown here is derived from an EMBL/GenBank/DDBJ whole genome shotgun (WGS) entry which is preliminary data.</text>
</comment>
<dbReference type="CDD" id="cd16917">
    <property type="entry name" value="HATPase_UhpB-NarQ-NarX-like"/>
    <property type="match status" value="1"/>
</dbReference>
<dbReference type="Proteomes" id="UP001501444">
    <property type="component" value="Unassembled WGS sequence"/>
</dbReference>
<feature type="domain" description="Signal transduction histidine kinase subgroup 3 dimerisation and phosphoacceptor" evidence="10">
    <location>
        <begin position="10"/>
        <end position="75"/>
    </location>
</feature>
<sequence>MAPASMVAQERIRLARELLDVVAHSVSAITVQAGYAHLVIDEHPQPARAALATIETLGRDTMAELCRLLSVLRADDGPGLTPAPGLADLNRLVTSSGRAGVRVDLAIEGEPRRLPPGIDLAAYRVLQEALTNVARHAAVDTASVRVAYRPEALLLDVVDHGRGPARHRRAGADRDAGTGRPPSIALDRVEDVAGGIAFPHAEQAVRITRTRITAGRTSRETAYLTVSLPTADAQPSDLQHWIRRYWHIENRLHHVRDVTFREDQHQARTGTGPAVIATLRNTAIGYHRTSNATNIARATRRANRRSHDLIDAVTSAYPTTQ</sequence>
<dbReference type="PANTHER" id="PTHR24421:SF10">
    <property type="entry name" value="NITRATE_NITRITE SENSOR PROTEIN NARQ"/>
    <property type="match status" value="1"/>
</dbReference>
<proteinExistence type="predicted"/>
<dbReference type="Pfam" id="PF07730">
    <property type="entry name" value="HisKA_3"/>
    <property type="match status" value="1"/>
</dbReference>
<gene>
    <name evidence="11" type="ORF">GCM10010170_077780</name>
</gene>
<feature type="region of interest" description="Disordered" evidence="9">
    <location>
        <begin position="164"/>
        <end position="183"/>
    </location>
</feature>
<keyword evidence="7" id="KW-0067">ATP-binding</keyword>
<reference evidence="11 12" key="1">
    <citation type="journal article" date="2019" name="Int. J. Syst. Evol. Microbiol.">
        <title>The Global Catalogue of Microorganisms (GCM) 10K type strain sequencing project: providing services to taxonomists for standard genome sequencing and annotation.</title>
        <authorList>
            <consortium name="The Broad Institute Genomics Platform"/>
            <consortium name="The Broad Institute Genome Sequencing Center for Infectious Disease"/>
            <person name="Wu L."/>
            <person name="Ma J."/>
        </authorList>
    </citation>
    <scope>NUCLEOTIDE SEQUENCE [LARGE SCALE GENOMIC DNA]</scope>
    <source>
        <strain evidence="11 12">JCM 3272</strain>
    </source>
</reference>
<keyword evidence="12" id="KW-1185">Reference proteome</keyword>
<keyword evidence="8" id="KW-0902">Two-component regulatory system</keyword>
<dbReference type="EMBL" id="BAAARV010000075">
    <property type="protein sequence ID" value="GAA2374590.1"/>
    <property type="molecule type" value="Genomic_DNA"/>
</dbReference>
<organism evidence="11 12">
    <name type="scientific">Dactylosporangium salmoneum</name>
    <dbReference type="NCBI Taxonomy" id="53361"/>
    <lineage>
        <taxon>Bacteria</taxon>
        <taxon>Bacillati</taxon>
        <taxon>Actinomycetota</taxon>
        <taxon>Actinomycetes</taxon>
        <taxon>Micromonosporales</taxon>
        <taxon>Micromonosporaceae</taxon>
        <taxon>Dactylosporangium</taxon>
    </lineage>
</organism>
<keyword evidence="4" id="KW-0808">Transferase</keyword>
<dbReference type="InterPro" id="IPR050482">
    <property type="entry name" value="Sensor_HK_TwoCompSys"/>
</dbReference>
<evidence type="ECO:0000256" key="7">
    <source>
        <dbReference type="ARBA" id="ARBA00022840"/>
    </source>
</evidence>
<evidence type="ECO:0000313" key="12">
    <source>
        <dbReference type="Proteomes" id="UP001501444"/>
    </source>
</evidence>
<evidence type="ECO:0000256" key="9">
    <source>
        <dbReference type="SAM" id="MobiDB-lite"/>
    </source>
</evidence>
<dbReference type="SUPFAM" id="SSF55874">
    <property type="entry name" value="ATPase domain of HSP90 chaperone/DNA topoisomerase II/histidine kinase"/>
    <property type="match status" value="1"/>
</dbReference>
<dbReference type="InterPro" id="IPR011712">
    <property type="entry name" value="Sig_transdc_His_kin_sub3_dim/P"/>
</dbReference>
<accession>A0ABN3HB06</accession>
<keyword evidence="3" id="KW-0597">Phosphoprotein</keyword>
<keyword evidence="5" id="KW-0547">Nucleotide-binding</keyword>
<evidence type="ECO:0000259" key="10">
    <source>
        <dbReference type="Pfam" id="PF07730"/>
    </source>
</evidence>
<evidence type="ECO:0000256" key="2">
    <source>
        <dbReference type="ARBA" id="ARBA00012438"/>
    </source>
</evidence>
<evidence type="ECO:0000256" key="1">
    <source>
        <dbReference type="ARBA" id="ARBA00000085"/>
    </source>
</evidence>
<evidence type="ECO:0000256" key="4">
    <source>
        <dbReference type="ARBA" id="ARBA00022679"/>
    </source>
</evidence>
<keyword evidence="6" id="KW-0418">Kinase</keyword>
<dbReference type="PANTHER" id="PTHR24421">
    <property type="entry name" value="NITRATE/NITRITE SENSOR PROTEIN NARX-RELATED"/>
    <property type="match status" value="1"/>
</dbReference>
<name>A0ABN3HB06_9ACTN</name>
<dbReference type="EC" id="2.7.13.3" evidence="2"/>
<evidence type="ECO:0000256" key="8">
    <source>
        <dbReference type="ARBA" id="ARBA00023012"/>
    </source>
</evidence>
<protein>
    <recommendedName>
        <fullName evidence="2">histidine kinase</fullName>
        <ecNumber evidence="2">2.7.13.3</ecNumber>
    </recommendedName>
</protein>
<evidence type="ECO:0000256" key="5">
    <source>
        <dbReference type="ARBA" id="ARBA00022741"/>
    </source>
</evidence>
<dbReference type="InterPro" id="IPR036890">
    <property type="entry name" value="HATPase_C_sf"/>
</dbReference>
<comment type="catalytic activity">
    <reaction evidence="1">
        <text>ATP + protein L-histidine = ADP + protein N-phospho-L-histidine.</text>
        <dbReference type="EC" id="2.7.13.3"/>
    </reaction>
</comment>
<evidence type="ECO:0000313" key="11">
    <source>
        <dbReference type="EMBL" id="GAA2374590.1"/>
    </source>
</evidence>
<evidence type="ECO:0000256" key="6">
    <source>
        <dbReference type="ARBA" id="ARBA00022777"/>
    </source>
</evidence>
<dbReference type="Gene3D" id="1.20.5.1930">
    <property type="match status" value="1"/>
</dbReference>
<dbReference type="Gene3D" id="3.30.565.10">
    <property type="entry name" value="Histidine kinase-like ATPase, C-terminal domain"/>
    <property type="match status" value="1"/>
</dbReference>